<proteinExistence type="predicted"/>
<organism evidence="2 4">
    <name type="scientific">Lactobacillus acetotolerans</name>
    <dbReference type="NCBI Taxonomy" id="1600"/>
    <lineage>
        <taxon>Bacteria</taxon>
        <taxon>Bacillati</taxon>
        <taxon>Bacillota</taxon>
        <taxon>Bacilli</taxon>
        <taxon>Lactobacillales</taxon>
        <taxon>Lactobacillaceae</taxon>
        <taxon>Lactobacillus</taxon>
    </lineage>
</organism>
<sequence length="91" mass="10385">MDSLALAIVIMLFAKVCLEDTPGYGDFSTRLTSKIGYWPVAVLLLFLIIFNIWAFLNDSWPIMLPFIVIVDVALLITMYGSYKHIKKNKNK</sequence>
<protein>
    <submittedName>
        <fullName evidence="2">Uncharacterized protein</fullName>
    </submittedName>
</protein>
<evidence type="ECO:0000313" key="4">
    <source>
        <dbReference type="Proteomes" id="UP000035709"/>
    </source>
</evidence>
<feature type="transmembrane region" description="Helical" evidence="1">
    <location>
        <begin position="63"/>
        <end position="82"/>
    </location>
</feature>
<name>A0A0D6A1R8_9LACO</name>
<dbReference type="PATRIC" id="fig|1600.4.peg.92"/>
<reference evidence="2 4" key="1">
    <citation type="submission" date="2015-03" db="EMBL/GenBank/DDBJ databases">
        <title>Complete genome sequence of Lactobacillus acetotolerans NBRC 13120.</title>
        <authorList>
            <person name="Toh H."/>
            <person name="Morita H."/>
            <person name="Fujita N."/>
        </authorList>
    </citation>
    <scope>NUCLEOTIDE SEQUENCE [LARGE SCALE GENOMIC DNA]</scope>
    <source>
        <strain evidence="2 4">NBRC 13120</strain>
    </source>
</reference>
<keyword evidence="4" id="KW-1185">Reference proteome</keyword>
<accession>A0A0D6A1R8</accession>
<gene>
    <name evidence="3" type="ORF">LA749_00440</name>
    <name evidence="2" type="ORF">LBAT_0091</name>
</gene>
<dbReference type="GeneID" id="78211441"/>
<evidence type="ECO:0000313" key="5">
    <source>
        <dbReference type="Proteomes" id="UP000325393"/>
    </source>
</evidence>
<dbReference type="AlphaFoldDB" id="A0A0D6A1R8"/>
<keyword evidence="1" id="KW-0472">Membrane</keyword>
<evidence type="ECO:0000313" key="2">
    <source>
        <dbReference type="EMBL" id="BAQ56480.1"/>
    </source>
</evidence>
<feature type="transmembrane region" description="Helical" evidence="1">
    <location>
        <begin position="35"/>
        <end position="56"/>
    </location>
</feature>
<evidence type="ECO:0000256" key="1">
    <source>
        <dbReference type="SAM" id="Phobius"/>
    </source>
</evidence>
<dbReference type="EMBL" id="AP014808">
    <property type="protein sequence ID" value="BAQ56480.1"/>
    <property type="molecule type" value="Genomic_DNA"/>
</dbReference>
<keyword evidence="1" id="KW-1133">Transmembrane helix</keyword>
<dbReference type="KEGG" id="lae:LBAT_0091"/>
<dbReference type="Proteomes" id="UP000325393">
    <property type="component" value="Chromosome"/>
</dbReference>
<evidence type="ECO:0000313" key="3">
    <source>
        <dbReference type="EMBL" id="QFG50582.1"/>
    </source>
</evidence>
<keyword evidence="1" id="KW-0812">Transmembrane</keyword>
<dbReference type="Proteomes" id="UP000035709">
    <property type="component" value="Chromosome"/>
</dbReference>
<dbReference type="RefSeq" id="WP_056970941.1">
    <property type="nucleotide sequence ID" value="NZ_AP014808.1"/>
</dbReference>
<dbReference type="EMBL" id="CP044496">
    <property type="protein sequence ID" value="QFG50582.1"/>
    <property type="molecule type" value="Genomic_DNA"/>
</dbReference>
<reference evidence="3 5" key="2">
    <citation type="submission" date="2019-09" db="EMBL/GenBank/DDBJ databases">
        <title>Genome sequencing of Lactobacillus acetotolerans.</title>
        <authorList>
            <person name="Kim K."/>
        </authorList>
    </citation>
    <scope>NUCLEOTIDE SEQUENCE [LARGE SCALE GENOMIC DNA]</scope>
    <source>
        <strain evidence="3 5">LA749</strain>
    </source>
</reference>